<dbReference type="GO" id="GO:0015031">
    <property type="term" value="P:protein transport"/>
    <property type="evidence" value="ECO:0007669"/>
    <property type="project" value="UniProtKB-KW"/>
</dbReference>
<evidence type="ECO:0000256" key="1">
    <source>
        <dbReference type="ARBA" id="ARBA00004162"/>
    </source>
</evidence>
<keyword evidence="10" id="KW-1185">Reference proteome</keyword>
<dbReference type="PANTHER" id="PTHR30558">
    <property type="entry name" value="EXBD MEMBRANE COMPONENT OF PMF-DRIVEN MACROMOLECULE IMPORT SYSTEM"/>
    <property type="match status" value="1"/>
</dbReference>
<sequence length="151" mass="16694">MSGHSGEGYEPNLTPILDMVFQLITFFMLVINFKGAALDLSLRLPVLGSARPLEYIGHNEPITLNIAEDGTVKSYGELIDPEKFIAQEARLQKLQQEGVSGKKASDELTTPIIIRADHSIPFSTINEIIRTCQKNGFRSFALSAMSKQEGR</sequence>
<keyword evidence="6 8" id="KW-0472">Membrane</keyword>
<dbReference type="Gene3D" id="3.30.420.270">
    <property type="match status" value="1"/>
</dbReference>
<evidence type="ECO:0000313" key="9">
    <source>
        <dbReference type="EMBL" id="QDV28540.1"/>
    </source>
</evidence>
<keyword evidence="7" id="KW-0813">Transport</keyword>
<comment type="similarity">
    <text evidence="2 7">Belongs to the ExbD/TolR family.</text>
</comment>
<evidence type="ECO:0000256" key="4">
    <source>
        <dbReference type="ARBA" id="ARBA00022692"/>
    </source>
</evidence>
<dbReference type="EMBL" id="CP036299">
    <property type="protein sequence ID" value="QDV28540.1"/>
    <property type="molecule type" value="Genomic_DNA"/>
</dbReference>
<comment type="subcellular location">
    <subcellularLocation>
        <location evidence="1">Cell membrane</location>
        <topology evidence="1">Single-pass membrane protein</topology>
    </subcellularLocation>
    <subcellularLocation>
        <location evidence="7">Cell membrane</location>
        <topology evidence="7">Single-pass type II membrane protein</topology>
    </subcellularLocation>
</comment>
<keyword evidence="4 7" id="KW-0812">Transmembrane</keyword>
<dbReference type="GO" id="GO:0005886">
    <property type="term" value="C:plasma membrane"/>
    <property type="evidence" value="ECO:0007669"/>
    <property type="project" value="UniProtKB-SubCell"/>
</dbReference>
<keyword evidence="3" id="KW-1003">Cell membrane</keyword>
<evidence type="ECO:0000256" key="3">
    <source>
        <dbReference type="ARBA" id="ARBA00022475"/>
    </source>
</evidence>
<dbReference type="RefSeq" id="WP_013112004.1">
    <property type="nucleotide sequence ID" value="NZ_CP036299.1"/>
</dbReference>
<feature type="transmembrane region" description="Helical" evidence="8">
    <location>
        <begin position="20"/>
        <end position="42"/>
    </location>
</feature>
<accession>A0A518GIZ4</accession>
<dbReference type="PANTHER" id="PTHR30558:SF3">
    <property type="entry name" value="BIOPOLYMER TRANSPORT PROTEIN EXBD-RELATED"/>
    <property type="match status" value="1"/>
</dbReference>
<evidence type="ECO:0000313" key="10">
    <source>
        <dbReference type="Proteomes" id="UP000315349"/>
    </source>
</evidence>
<evidence type="ECO:0000256" key="6">
    <source>
        <dbReference type="ARBA" id="ARBA00023136"/>
    </source>
</evidence>
<name>A0A518GIZ4_9PLAN</name>
<dbReference type="Proteomes" id="UP000315349">
    <property type="component" value="Chromosome"/>
</dbReference>
<dbReference type="GO" id="GO:0022857">
    <property type="term" value="F:transmembrane transporter activity"/>
    <property type="evidence" value="ECO:0007669"/>
    <property type="project" value="InterPro"/>
</dbReference>
<evidence type="ECO:0000256" key="5">
    <source>
        <dbReference type="ARBA" id="ARBA00022989"/>
    </source>
</evidence>
<evidence type="ECO:0000256" key="2">
    <source>
        <dbReference type="ARBA" id="ARBA00005811"/>
    </source>
</evidence>
<evidence type="ECO:0000256" key="8">
    <source>
        <dbReference type="SAM" id="Phobius"/>
    </source>
</evidence>
<dbReference type="AlphaFoldDB" id="A0A518GIZ4"/>
<organism evidence="9 10">
    <name type="scientific">Planctopirus ephydatiae</name>
    <dbReference type="NCBI Taxonomy" id="2528019"/>
    <lineage>
        <taxon>Bacteria</taxon>
        <taxon>Pseudomonadati</taxon>
        <taxon>Planctomycetota</taxon>
        <taxon>Planctomycetia</taxon>
        <taxon>Planctomycetales</taxon>
        <taxon>Planctomycetaceae</taxon>
        <taxon>Planctopirus</taxon>
    </lineage>
</organism>
<evidence type="ECO:0000256" key="7">
    <source>
        <dbReference type="RuleBase" id="RU003879"/>
    </source>
</evidence>
<protein>
    <submittedName>
        <fullName evidence="9">Biopolymer transport protein ExbD/TolR</fullName>
    </submittedName>
</protein>
<keyword evidence="5 8" id="KW-1133">Transmembrane helix</keyword>
<dbReference type="Pfam" id="PF02472">
    <property type="entry name" value="ExbD"/>
    <property type="match status" value="1"/>
</dbReference>
<reference evidence="9 10" key="1">
    <citation type="submission" date="2019-02" db="EMBL/GenBank/DDBJ databases">
        <title>Deep-cultivation of Planctomycetes and their phenomic and genomic characterization uncovers novel biology.</title>
        <authorList>
            <person name="Wiegand S."/>
            <person name="Jogler M."/>
            <person name="Boedeker C."/>
            <person name="Pinto D."/>
            <person name="Vollmers J."/>
            <person name="Rivas-Marin E."/>
            <person name="Kohn T."/>
            <person name="Peeters S.H."/>
            <person name="Heuer A."/>
            <person name="Rast P."/>
            <person name="Oberbeckmann S."/>
            <person name="Bunk B."/>
            <person name="Jeske O."/>
            <person name="Meyerdierks A."/>
            <person name="Storesund J.E."/>
            <person name="Kallscheuer N."/>
            <person name="Luecker S."/>
            <person name="Lage O.M."/>
            <person name="Pohl T."/>
            <person name="Merkel B.J."/>
            <person name="Hornburger P."/>
            <person name="Mueller R.-W."/>
            <person name="Bruemmer F."/>
            <person name="Labrenz M."/>
            <person name="Spormann A.M."/>
            <person name="Op den Camp H."/>
            <person name="Overmann J."/>
            <person name="Amann R."/>
            <person name="Jetten M.S.M."/>
            <person name="Mascher T."/>
            <person name="Medema M.H."/>
            <person name="Devos D.P."/>
            <person name="Kaster A.-K."/>
            <person name="Ovreas L."/>
            <person name="Rohde M."/>
            <person name="Galperin M.Y."/>
            <person name="Jogler C."/>
        </authorList>
    </citation>
    <scope>NUCLEOTIDE SEQUENCE [LARGE SCALE GENOMIC DNA]</scope>
    <source>
        <strain evidence="9 10">Spb1</strain>
    </source>
</reference>
<proteinExistence type="inferred from homology"/>
<gene>
    <name evidence="9" type="ORF">Spb1_04030</name>
</gene>
<keyword evidence="7" id="KW-0653">Protein transport</keyword>
<dbReference type="KEGG" id="peh:Spb1_04030"/>
<dbReference type="InterPro" id="IPR003400">
    <property type="entry name" value="ExbD"/>
</dbReference>
<dbReference type="OrthoDB" id="284492at2"/>